<keyword evidence="2 6" id="KW-0285">Flavoprotein</keyword>
<feature type="binding site" evidence="6">
    <location>
        <position position="284"/>
    </location>
    <ligand>
        <name>FAD</name>
        <dbReference type="ChEBI" id="CHEBI:57692"/>
    </ligand>
</feature>
<dbReference type="InterPro" id="IPR022890">
    <property type="entry name" value="Fd--NADP_Rdtase_type_2"/>
</dbReference>
<keyword evidence="4 6" id="KW-0521">NADP</keyword>
<dbReference type="PRINTS" id="PR00368">
    <property type="entry name" value="FADPNR"/>
</dbReference>
<feature type="binding site" evidence="6">
    <location>
        <position position="324"/>
    </location>
    <ligand>
        <name>FAD</name>
        <dbReference type="ChEBI" id="CHEBI:57692"/>
    </ligand>
</feature>
<proteinExistence type="inferred from homology"/>
<dbReference type="EMBL" id="JAAMFJ010000003">
    <property type="protein sequence ID" value="MBS9336690.1"/>
    <property type="molecule type" value="Genomic_DNA"/>
</dbReference>
<keyword evidence="9" id="KW-1185">Reference proteome</keyword>
<gene>
    <name evidence="8" type="ORF">G6R28_05550</name>
</gene>
<dbReference type="Gene3D" id="3.50.50.60">
    <property type="entry name" value="FAD/NAD(P)-binding domain"/>
    <property type="match status" value="2"/>
</dbReference>
<dbReference type="RefSeq" id="WP_213793249.1">
    <property type="nucleotide sequence ID" value="NZ_JAAMFJ010000003.1"/>
</dbReference>
<evidence type="ECO:0000256" key="1">
    <source>
        <dbReference type="ARBA" id="ARBA00011738"/>
    </source>
</evidence>
<accession>A0ABS5QU61</accession>
<comment type="catalytic activity">
    <reaction evidence="6">
        <text>2 reduced [2Fe-2S]-[ferredoxin] + NADP(+) + H(+) = 2 oxidized [2Fe-2S]-[ferredoxin] + NADPH</text>
        <dbReference type="Rhea" id="RHEA:20125"/>
        <dbReference type="Rhea" id="RHEA-COMP:10000"/>
        <dbReference type="Rhea" id="RHEA-COMP:10001"/>
        <dbReference type="ChEBI" id="CHEBI:15378"/>
        <dbReference type="ChEBI" id="CHEBI:33737"/>
        <dbReference type="ChEBI" id="CHEBI:33738"/>
        <dbReference type="ChEBI" id="CHEBI:57783"/>
        <dbReference type="ChEBI" id="CHEBI:58349"/>
        <dbReference type="EC" id="1.18.1.2"/>
    </reaction>
</comment>
<dbReference type="InterPro" id="IPR023753">
    <property type="entry name" value="FAD/NAD-binding_dom"/>
</dbReference>
<dbReference type="HAMAP" id="MF_01685">
    <property type="entry name" value="FENR2"/>
    <property type="match status" value="1"/>
</dbReference>
<dbReference type="PRINTS" id="PR00469">
    <property type="entry name" value="PNDRDTASEII"/>
</dbReference>
<feature type="binding site" evidence="6">
    <location>
        <position position="39"/>
    </location>
    <ligand>
        <name>FAD</name>
        <dbReference type="ChEBI" id="CHEBI:57692"/>
    </ligand>
</feature>
<name>A0ABS5QU61_9LACO</name>
<dbReference type="InterPro" id="IPR036188">
    <property type="entry name" value="FAD/NAD-bd_sf"/>
</dbReference>
<evidence type="ECO:0000256" key="2">
    <source>
        <dbReference type="ARBA" id="ARBA00022630"/>
    </source>
</evidence>
<evidence type="ECO:0000256" key="3">
    <source>
        <dbReference type="ARBA" id="ARBA00022827"/>
    </source>
</evidence>
<evidence type="ECO:0000313" key="9">
    <source>
        <dbReference type="Proteomes" id="UP000735205"/>
    </source>
</evidence>
<comment type="caution">
    <text evidence="8">The sequence shown here is derived from an EMBL/GenBank/DDBJ whole genome shotgun (WGS) entry which is preliminary data.</text>
</comment>
<dbReference type="SUPFAM" id="SSF51905">
    <property type="entry name" value="FAD/NAD(P)-binding domain"/>
    <property type="match status" value="1"/>
</dbReference>
<organism evidence="8 9">
    <name type="scientific">Fructobacillus papyrifericola</name>
    <dbReference type="NCBI Taxonomy" id="2713172"/>
    <lineage>
        <taxon>Bacteria</taxon>
        <taxon>Bacillati</taxon>
        <taxon>Bacillota</taxon>
        <taxon>Bacilli</taxon>
        <taxon>Lactobacillales</taxon>
        <taxon>Lactobacillaceae</taxon>
        <taxon>Fructobacillus</taxon>
    </lineage>
</organism>
<sequence>MYDIIVIGAGPVGLFAGYYASLRAAKVLLLEAQETFGGQVATLYPDKKIWDVAGLAGESGRQLIDGLVEQAKRFDLEMQTGARVTDLQKEADGTFTVVINDGAAKKAAKTVILATGKGAFEPRRLQVENEAALVEKGLSYVADNLANYAGQKVAVLGGGDSAVDLANELAERASQTYLIHRRETFRAMEQSVKELQASAVIKKTPYKVARVDEKGGQLTLSLVNPKDEQQKESLTVDQLIVQYGFKTAGQAERQWSIDVDWDKAGLLVSEQVKTKQEGLFAIGDLTSYPEHVDLIATGFGQAPAAVNAALALVAPEKGGPGHSSSLVIEP</sequence>
<feature type="binding site" evidence="6">
    <location>
        <position position="120"/>
    </location>
    <ligand>
        <name>FAD</name>
        <dbReference type="ChEBI" id="CHEBI:57692"/>
    </ligand>
</feature>
<evidence type="ECO:0000313" key="8">
    <source>
        <dbReference type="EMBL" id="MBS9336690.1"/>
    </source>
</evidence>
<evidence type="ECO:0000259" key="7">
    <source>
        <dbReference type="Pfam" id="PF07992"/>
    </source>
</evidence>
<keyword evidence="5 6" id="KW-0560">Oxidoreductase</keyword>
<feature type="binding site" evidence="6">
    <location>
        <position position="44"/>
    </location>
    <ligand>
        <name>FAD</name>
        <dbReference type="ChEBI" id="CHEBI:57692"/>
    </ligand>
</feature>
<feature type="binding site" evidence="6">
    <location>
        <position position="31"/>
    </location>
    <ligand>
        <name>FAD</name>
        <dbReference type="ChEBI" id="CHEBI:57692"/>
    </ligand>
</feature>
<protein>
    <recommendedName>
        <fullName evidence="6">Ferredoxin--NADP reductase</fullName>
        <shortName evidence="6">FNR</shortName>
        <shortName evidence="6">Fd-NADP(+) reductase</shortName>
        <ecNumber evidence="6">1.18.1.2</ecNumber>
    </recommendedName>
</protein>
<dbReference type="InterPro" id="IPR050097">
    <property type="entry name" value="Ferredoxin-NADP_redctase_2"/>
</dbReference>
<comment type="cofactor">
    <cofactor evidence="6">
        <name>FAD</name>
        <dbReference type="ChEBI" id="CHEBI:57692"/>
    </cofactor>
    <text evidence="6">Binds 1 FAD per subunit.</text>
</comment>
<evidence type="ECO:0000256" key="5">
    <source>
        <dbReference type="ARBA" id="ARBA00023002"/>
    </source>
</evidence>
<feature type="binding site" evidence="6">
    <location>
        <position position="84"/>
    </location>
    <ligand>
        <name>FAD</name>
        <dbReference type="ChEBI" id="CHEBI:57692"/>
    </ligand>
</feature>
<comment type="caution">
    <text evidence="6">Lacks conserved residue(s) required for the propagation of feature annotation.</text>
</comment>
<dbReference type="EC" id="1.18.1.2" evidence="6"/>
<keyword evidence="3 6" id="KW-0274">FAD</keyword>
<reference evidence="8 9" key="1">
    <citation type="submission" date="2020-02" db="EMBL/GenBank/DDBJ databases">
        <title>Fructobacillus sp. isolated from paper mulberry of Taiwan.</title>
        <authorList>
            <person name="Lin S.-T."/>
        </authorList>
    </citation>
    <scope>NUCLEOTIDE SEQUENCE [LARGE SCALE GENOMIC DNA]</scope>
    <source>
        <strain evidence="8 9">M1-21</strain>
    </source>
</reference>
<evidence type="ECO:0000256" key="4">
    <source>
        <dbReference type="ARBA" id="ARBA00022857"/>
    </source>
</evidence>
<evidence type="ECO:0000256" key="6">
    <source>
        <dbReference type="HAMAP-Rule" id="MF_01685"/>
    </source>
</evidence>
<dbReference type="PANTHER" id="PTHR48105">
    <property type="entry name" value="THIOREDOXIN REDUCTASE 1-RELATED-RELATED"/>
    <property type="match status" value="1"/>
</dbReference>
<comment type="subunit">
    <text evidence="1 6">Homodimer.</text>
</comment>
<feature type="domain" description="FAD/NAD(P)-binding" evidence="7">
    <location>
        <begin position="2"/>
        <end position="306"/>
    </location>
</feature>
<dbReference type="Pfam" id="PF07992">
    <property type="entry name" value="Pyr_redox_2"/>
    <property type="match status" value="1"/>
</dbReference>
<comment type="similarity">
    <text evidence="6">Belongs to the ferredoxin--NADP reductase type 2 family.</text>
</comment>
<dbReference type="Proteomes" id="UP000735205">
    <property type="component" value="Unassembled WGS sequence"/>
</dbReference>